<dbReference type="EMBL" id="JAHLQT010021845">
    <property type="protein sequence ID" value="KAG7166939.1"/>
    <property type="molecule type" value="Genomic_DNA"/>
</dbReference>
<keyword evidence="4 8" id="KW-1133">Transmembrane helix</keyword>
<evidence type="ECO:0000256" key="1">
    <source>
        <dbReference type="ARBA" id="ARBA00004651"/>
    </source>
</evidence>
<dbReference type="GO" id="GO:0005886">
    <property type="term" value="C:plasma membrane"/>
    <property type="evidence" value="ECO:0007669"/>
    <property type="project" value="UniProtKB-SubCell"/>
</dbReference>
<feature type="non-terminal residue" evidence="9">
    <location>
        <position position="150"/>
    </location>
</feature>
<dbReference type="SUPFAM" id="SSF53850">
    <property type="entry name" value="Periplasmic binding protein-like II"/>
    <property type="match status" value="1"/>
</dbReference>
<proteinExistence type="predicted"/>
<comment type="subcellular location">
    <subcellularLocation>
        <location evidence="1">Cell membrane</location>
        <topology evidence="1">Multi-pass membrane protein</topology>
    </subcellularLocation>
</comment>
<evidence type="ECO:0000256" key="3">
    <source>
        <dbReference type="ARBA" id="ARBA00022692"/>
    </source>
</evidence>
<protein>
    <submittedName>
        <fullName evidence="9">Glutamate receptor 2.9-like</fullName>
    </submittedName>
</protein>
<keyword evidence="10" id="KW-1185">Reference proteome</keyword>
<evidence type="ECO:0000313" key="9">
    <source>
        <dbReference type="EMBL" id="KAG7166939.1"/>
    </source>
</evidence>
<dbReference type="InterPro" id="IPR052192">
    <property type="entry name" value="Insect_Ionotropic_Sensory_Rcpt"/>
</dbReference>
<evidence type="ECO:0000256" key="5">
    <source>
        <dbReference type="ARBA" id="ARBA00023136"/>
    </source>
</evidence>
<keyword evidence="2" id="KW-1003">Cell membrane</keyword>
<feature type="transmembrane region" description="Helical" evidence="8">
    <location>
        <begin position="111"/>
        <end position="133"/>
    </location>
</feature>
<dbReference type="AlphaFoldDB" id="A0A8J5MXT0"/>
<keyword evidence="6 9" id="KW-0675">Receptor</keyword>
<dbReference type="PANTHER" id="PTHR42643:SF24">
    <property type="entry name" value="IONOTROPIC RECEPTOR 60A"/>
    <property type="match status" value="1"/>
</dbReference>
<keyword evidence="7" id="KW-0325">Glycoprotein</keyword>
<evidence type="ECO:0000256" key="8">
    <source>
        <dbReference type="SAM" id="Phobius"/>
    </source>
</evidence>
<organism evidence="9 10">
    <name type="scientific">Homarus americanus</name>
    <name type="common">American lobster</name>
    <dbReference type="NCBI Taxonomy" id="6706"/>
    <lineage>
        <taxon>Eukaryota</taxon>
        <taxon>Metazoa</taxon>
        <taxon>Ecdysozoa</taxon>
        <taxon>Arthropoda</taxon>
        <taxon>Crustacea</taxon>
        <taxon>Multicrustacea</taxon>
        <taxon>Malacostraca</taxon>
        <taxon>Eumalacostraca</taxon>
        <taxon>Eucarida</taxon>
        <taxon>Decapoda</taxon>
        <taxon>Pleocyemata</taxon>
        <taxon>Astacidea</taxon>
        <taxon>Nephropoidea</taxon>
        <taxon>Nephropidae</taxon>
        <taxon>Homarus</taxon>
    </lineage>
</organism>
<keyword evidence="3 8" id="KW-0812">Transmembrane</keyword>
<evidence type="ECO:0000256" key="6">
    <source>
        <dbReference type="ARBA" id="ARBA00023170"/>
    </source>
</evidence>
<evidence type="ECO:0000256" key="4">
    <source>
        <dbReference type="ARBA" id="ARBA00022989"/>
    </source>
</evidence>
<accession>A0A8J5MXT0</accession>
<keyword evidence="5 8" id="KW-0472">Membrane</keyword>
<comment type="caution">
    <text evidence="9">The sequence shown here is derived from an EMBL/GenBank/DDBJ whole genome shotgun (WGS) entry which is preliminary data.</text>
</comment>
<evidence type="ECO:0000256" key="7">
    <source>
        <dbReference type="ARBA" id="ARBA00023180"/>
    </source>
</evidence>
<evidence type="ECO:0000256" key="2">
    <source>
        <dbReference type="ARBA" id="ARBA00022475"/>
    </source>
</evidence>
<evidence type="ECO:0000313" key="10">
    <source>
        <dbReference type="Proteomes" id="UP000747542"/>
    </source>
</evidence>
<gene>
    <name evidence="9" type="primary">GLR2.9-L</name>
    <name evidence="9" type="ORF">Hamer_G005236</name>
</gene>
<dbReference type="Proteomes" id="UP000747542">
    <property type="component" value="Unassembled WGS sequence"/>
</dbReference>
<sequence>PLTHHHSLPPPLTHHHTLTDVYSSAVGRANRFERRGDQCKFYLGKVPVKVDLDVFAFAKNSPILYQFNQAILGLLQHGVIQHIKRKYYSVACEAEVTSRGPQPMNLIQVQGALYVLLVGLSLALLSLITELLWHRRRSMVNTPHNGQHYN</sequence>
<name>A0A8J5MXT0_HOMAM</name>
<dbReference type="PANTHER" id="PTHR42643">
    <property type="entry name" value="IONOTROPIC RECEPTOR 20A-RELATED"/>
    <property type="match status" value="1"/>
</dbReference>
<reference evidence="9" key="1">
    <citation type="journal article" date="2021" name="Sci. Adv.">
        <title>The American lobster genome reveals insights on longevity, neural, and immune adaptations.</title>
        <authorList>
            <person name="Polinski J.M."/>
            <person name="Zimin A.V."/>
            <person name="Clark K.F."/>
            <person name="Kohn A.B."/>
            <person name="Sadowski N."/>
            <person name="Timp W."/>
            <person name="Ptitsyn A."/>
            <person name="Khanna P."/>
            <person name="Romanova D.Y."/>
            <person name="Williams P."/>
            <person name="Greenwood S.J."/>
            <person name="Moroz L.L."/>
            <person name="Walt D.R."/>
            <person name="Bodnar A.G."/>
        </authorList>
    </citation>
    <scope>NUCLEOTIDE SEQUENCE</scope>
    <source>
        <strain evidence="9">GMGI-L3</strain>
    </source>
</reference>